<dbReference type="Proteomes" id="UP000078492">
    <property type="component" value="Unassembled WGS sequence"/>
</dbReference>
<feature type="compositionally biased region" description="Basic and acidic residues" evidence="1">
    <location>
        <begin position="132"/>
        <end position="160"/>
    </location>
</feature>
<dbReference type="STRING" id="471704.A0A195EE86"/>
<feature type="region of interest" description="Disordered" evidence="1">
    <location>
        <begin position="33"/>
        <end position="88"/>
    </location>
</feature>
<feature type="compositionally biased region" description="Basic and acidic residues" evidence="1">
    <location>
        <begin position="256"/>
        <end position="295"/>
    </location>
</feature>
<reference evidence="4 5" key="1">
    <citation type="submission" date="2015-09" db="EMBL/GenBank/DDBJ databases">
        <title>Trachymyrmex cornetzi WGS genome.</title>
        <authorList>
            <person name="Nygaard S."/>
            <person name="Hu H."/>
            <person name="Boomsma J."/>
            <person name="Zhang G."/>
        </authorList>
    </citation>
    <scope>NUCLEOTIDE SEQUENCE [LARGE SCALE GENOMIC DNA]</scope>
    <source>
        <strain evidence="4">Tcor2-1</strain>
        <tissue evidence="4">Whole body</tissue>
    </source>
</reference>
<feature type="compositionally biased region" description="Basic and acidic residues" evidence="1">
    <location>
        <begin position="541"/>
        <end position="551"/>
    </location>
</feature>
<dbReference type="EMBL" id="KQ979074">
    <property type="protein sequence ID" value="KYN23112.1"/>
    <property type="molecule type" value="Genomic_DNA"/>
</dbReference>
<evidence type="ECO:0000256" key="2">
    <source>
        <dbReference type="SAM" id="Phobius"/>
    </source>
</evidence>
<feature type="region of interest" description="Disordered" evidence="1">
    <location>
        <begin position="127"/>
        <end position="203"/>
    </location>
</feature>
<feature type="region of interest" description="Disordered" evidence="1">
    <location>
        <begin position="1019"/>
        <end position="1045"/>
    </location>
</feature>
<gene>
    <name evidence="4" type="ORF">ALC57_04897</name>
</gene>
<proteinExistence type="predicted"/>
<feature type="signal peptide" evidence="3">
    <location>
        <begin position="1"/>
        <end position="26"/>
    </location>
</feature>
<keyword evidence="2" id="KW-1133">Transmembrane helix</keyword>
<keyword evidence="5" id="KW-1185">Reference proteome</keyword>
<evidence type="ECO:0000256" key="1">
    <source>
        <dbReference type="SAM" id="MobiDB-lite"/>
    </source>
</evidence>
<feature type="compositionally biased region" description="Basic and acidic residues" evidence="1">
    <location>
        <begin position="33"/>
        <end position="46"/>
    </location>
</feature>
<protein>
    <submittedName>
        <fullName evidence="4">Uncharacterized protein</fullName>
    </submittedName>
</protein>
<evidence type="ECO:0000256" key="3">
    <source>
        <dbReference type="SAM" id="SignalP"/>
    </source>
</evidence>
<feature type="compositionally biased region" description="Polar residues" evidence="1">
    <location>
        <begin position="175"/>
        <end position="192"/>
    </location>
</feature>
<keyword evidence="2" id="KW-0472">Membrane</keyword>
<evidence type="ECO:0000313" key="5">
    <source>
        <dbReference type="Proteomes" id="UP000078492"/>
    </source>
</evidence>
<feature type="transmembrane region" description="Helical" evidence="2">
    <location>
        <begin position="952"/>
        <end position="973"/>
    </location>
</feature>
<feature type="chain" id="PRO_5008270785" evidence="3">
    <location>
        <begin position="27"/>
        <end position="1175"/>
    </location>
</feature>
<feature type="compositionally biased region" description="Basic and acidic residues" evidence="1">
    <location>
        <begin position="226"/>
        <end position="237"/>
    </location>
</feature>
<feature type="compositionally biased region" description="Basic and acidic residues" evidence="1">
    <location>
        <begin position="559"/>
        <end position="569"/>
    </location>
</feature>
<accession>A0A195EE86</accession>
<keyword evidence="2" id="KW-0812">Transmembrane</keyword>
<feature type="region of interest" description="Disordered" evidence="1">
    <location>
        <begin position="503"/>
        <end position="575"/>
    </location>
</feature>
<evidence type="ECO:0000313" key="4">
    <source>
        <dbReference type="EMBL" id="KYN23112.1"/>
    </source>
</evidence>
<organism evidence="4 5">
    <name type="scientific">Trachymyrmex cornetzi</name>
    <dbReference type="NCBI Taxonomy" id="471704"/>
    <lineage>
        <taxon>Eukaryota</taxon>
        <taxon>Metazoa</taxon>
        <taxon>Ecdysozoa</taxon>
        <taxon>Arthropoda</taxon>
        <taxon>Hexapoda</taxon>
        <taxon>Insecta</taxon>
        <taxon>Pterygota</taxon>
        <taxon>Neoptera</taxon>
        <taxon>Endopterygota</taxon>
        <taxon>Hymenoptera</taxon>
        <taxon>Apocrita</taxon>
        <taxon>Aculeata</taxon>
        <taxon>Formicoidea</taxon>
        <taxon>Formicidae</taxon>
        <taxon>Myrmicinae</taxon>
        <taxon>Trachymyrmex</taxon>
    </lineage>
</organism>
<name>A0A195EE86_9HYME</name>
<feature type="compositionally biased region" description="Basic and acidic residues" evidence="1">
    <location>
        <begin position="618"/>
        <end position="638"/>
    </location>
</feature>
<feature type="compositionally biased region" description="Polar residues" evidence="1">
    <location>
        <begin position="518"/>
        <end position="540"/>
    </location>
</feature>
<feature type="region of interest" description="Disordered" evidence="1">
    <location>
        <begin position="590"/>
        <end position="638"/>
    </location>
</feature>
<sequence length="1175" mass="133344">MWQVLPVLAFIAFACDISHDVVLVHGDPARKPEIAERSGGYEHQTELRGQLNDAEVSQSSAENLERSSEPPAGKWRSNGEALEPKWRDGDSVPLLPFSHYRSYTRDEVEDVEQEALLATSRRPFKYHYAIDQPDRPRGGRRLPPPDDYSHKASYRSRDYENPDENYPRKRRRPLKNSQNPTFYEETINSAASNDGKRGRNIVDSSLNDQEVTWRYREAFQARPNEYEHEFSDEEYLRPRPRKRRPPQNYEFALANDGKEESKNSSNDGKEESKNASRYLPKGDENLSMESSDKERENALELKSLLKMQQEEGSSLSEILQRRNLTLNDLLKGKTDVINALKSRIADESDEYIEEMSRVMSDSLMKLAATVTPPWVSTQSSMFENITIKITTTSDTISDSSQMTNVTDKVSKRLEISTNNTNSVKESEDAEKMTQSAHDASWLRSPTTPLTLSTVITTSTLPPIAVNSAEYFLNDEGNAESTSDHATRLESLDEDEIMEFSDFTDFKKGKSSDPPSERIISQQAPRDTESTLSIEQILNPTERTKRVEGRENDQDDDINNNERKMIHDNDQSVPIGVPTAEDYKTFIEAEYQSDASNPKDNGKQTKDHSSKTDAVVSQVEKKQTANHADDRKELCDKNHSADYHQVTRLLGERVRDRMLENHRDTKRYEEVVSEIEPEARAEIFELFASGSAGKRLERLLKSRNMSVEELIALRQRGSSKVHLTEVSRLRMSKPKNHQTLETSNTNNGEIIISLSPTSNSNEHFGEGDITERGDAKQEMEETMNRFKDIMSYLHDPFFNKDVENMSMSRLLDLVERDRNTSREMMYPGNDTLNVNELENSRRTMQIVDLLTTFDSLPFAKDVQQQFKTEINNNEHEPKVKLAVDNNNASVVVIDETEKTLRLNDSREFHAGYVEEIEREKPNTIDIKTVYDETLSSTNGGEEKKTLSKVKPSIIASGAILGVTIVVFMAIFIVCRIRQKQKYTYRNTFSRAVFQGPVMAARKLSNSSSLSAVMVNVVATSTTKRPERTETQESAEDFDSKSDMDNDSLDANDSWETIPDYANRNIASRCFDIVSMQPLSFHLEFSLCLSIRTAMARATCGICCTSGSFCRIVSSDAAVYVLKMSVLGISRINWFSAKSISAFSPRSYPGNSAILKPSTCAPFSVSQFMNCPIPWDR</sequence>
<dbReference type="AlphaFoldDB" id="A0A195EE86"/>
<feature type="region of interest" description="Disordered" evidence="1">
    <location>
        <begin position="226"/>
        <end position="295"/>
    </location>
</feature>
<keyword evidence="3" id="KW-0732">Signal</keyword>
<feature type="compositionally biased region" description="Basic and acidic residues" evidence="1">
    <location>
        <begin position="599"/>
        <end position="610"/>
    </location>
</feature>